<dbReference type="PANTHER" id="PTHR43156:SF2">
    <property type="entry name" value="STAGE II SPORULATION PROTEIN E"/>
    <property type="match status" value="1"/>
</dbReference>
<dbReference type="KEGG" id="nli:G3M70_14375"/>
<dbReference type="PROSITE" id="PS50113">
    <property type="entry name" value="PAC"/>
    <property type="match status" value="1"/>
</dbReference>
<dbReference type="InterPro" id="IPR035965">
    <property type="entry name" value="PAS-like_dom_sf"/>
</dbReference>
<dbReference type="InterPro" id="IPR000700">
    <property type="entry name" value="PAS-assoc_C"/>
</dbReference>
<dbReference type="InterPro" id="IPR000014">
    <property type="entry name" value="PAS"/>
</dbReference>
<dbReference type="SMART" id="SM00091">
    <property type="entry name" value="PAS"/>
    <property type="match status" value="1"/>
</dbReference>
<dbReference type="EMBL" id="CP048685">
    <property type="protein sequence ID" value="QPJ62997.1"/>
    <property type="molecule type" value="Genomic_DNA"/>
</dbReference>
<dbReference type="CDD" id="cd00130">
    <property type="entry name" value="PAS"/>
    <property type="match status" value="1"/>
</dbReference>
<dbReference type="InterPro" id="IPR052016">
    <property type="entry name" value="Bact_Sigma-Reg"/>
</dbReference>
<dbReference type="PANTHER" id="PTHR43156">
    <property type="entry name" value="STAGE II SPORULATION PROTEIN E-RELATED"/>
    <property type="match status" value="1"/>
</dbReference>
<feature type="domain" description="PAS" evidence="2">
    <location>
        <begin position="14"/>
        <end position="85"/>
    </location>
</feature>
<dbReference type="Proteomes" id="UP000594688">
    <property type="component" value="Chromosome"/>
</dbReference>
<name>A0A7T0BY49_9BACT</name>
<evidence type="ECO:0000313" key="5">
    <source>
        <dbReference type="Proteomes" id="UP000594688"/>
    </source>
</evidence>
<sequence length="385" mass="43879">MQNFSEQVADLNEQIKELQLLVHHSLDVIYKVDTDGMLKYVSPSVEKLTGRTVPDWIENANAYVRSIPENLAAIENAIQLARAGKPVPPYRIRYNHPNGKLIWVEIKEQAYKEDGIFAGFIGIARDITDRVKMEEELHRQHILLERELEVATRVHETLIPKNLKTDQLDLALTYRPVSSMGGDYASYFLHDNRLLFIISDVTGHGVPAALLVNRVDSEFKRQASKNKEPGDIMKTLESFIEHQFRGTQMYLSAFCGALEFGSGRLAYSNYGHLPQIVFNPEENKIDLMEAQTTLLGIPVNRGEAPIQDEITLSPQARIFLFTDGVTETKGPEGELFGYDRLQGLIQEHAGLPPERFNKHLLDELTTFKHDDFEDDIFMFHLERTT</sequence>
<proteinExistence type="predicted"/>
<dbReference type="InterPro" id="IPR001610">
    <property type="entry name" value="PAC"/>
</dbReference>
<organism evidence="4 5">
    <name type="scientific">Candidatus Nitronauta litoralis</name>
    <dbReference type="NCBI Taxonomy" id="2705533"/>
    <lineage>
        <taxon>Bacteria</taxon>
        <taxon>Pseudomonadati</taxon>
        <taxon>Nitrospinota/Tectimicrobiota group</taxon>
        <taxon>Nitrospinota</taxon>
        <taxon>Nitrospinia</taxon>
        <taxon>Nitrospinales</taxon>
        <taxon>Nitrospinaceae</taxon>
        <taxon>Candidatus Nitronauta</taxon>
    </lineage>
</organism>
<evidence type="ECO:0000259" key="3">
    <source>
        <dbReference type="PROSITE" id="PS50113"/>
    </source>
</evidence>
<dbReference type="Pfam" id="PF07228">
    <property type="entry name" value="SpoIIE"/>
    <property type="match status" value="1"/>
</dbReference>
<evidence type="ECO:0000313" key="4">
    <source>
        <dbReference type="EMBL" id="QPJ62997.1"/>
    </source>
</evidence>
<dbReference type="Gene3D" id="3.60.40.10">
    <property type="entry name" value="PPM-type phosphatase domain"/>
    <property type="match status" value="1"/>
</dbReference>
<dbReference type="InterPro" id="IPR036457">
    <property type="entry name" value="PPM-type-like_dom_sf"/>
</dbReference>
<dbReference type="SMART" id="SM00086">
    <property type="entry name" value="PAC"/>
    <property type="match status" value="1"/>
</dbReference>
<dbReference type="PROSITE" id="PS50112">
    <property type="entry name" value="PAS"/>
    <property type="match status" value="1"/>
</dbReference>
<dbReference type="NCBIfam" id="TIGR00229">
    <property type="entry name" value="sensory_box"/>
    <property type="match status" value="1"/>
</dbReference>
<dbReference type="GO" id="GO:0016791">
    <property type="term" value="F:phosphatase activity"/>
    <property type="evidence" value="ECO:0007669"/>
    <property type="project" value="TreeGrafter"/>
</dbReference>
<evidence type="ECO:0000256" key="1">
    <source>
        <dbReference type="ARBA" id="ARBA00022801"/>
    </source>
</evidence>
<dbReference type="SMART" id="SM00331">
    <property type="entry name" value="PP2C_SIG"/>
    <property type="match status" value="1"/>
</dbReference>
<feature type="domain" description="PAC" evidence="3">
    <location>
        <begin position="88"/>
        <end position="139"/>
    </location>
</feature>
<evidence type="ECO:0000259" key="2">
    <source>
        <dbReference type="PROSITE" id="PS50112"/>
    </source>
</evidence>
<reference evidence="4 5" key="1">
    <citation type="submission" date="2020-02" db="EMBL/GenBank/DDBJ databases">
        <title>Genomic and physiological characterization of two novel Nitrospinaceae genera.</title>
        <authorList>
            <person name="Mueller A.J."/>
            <person name="Jung M.-Y."/>
            <person name="Strachan C.R."/>
            <person name="Herbold C.W."/>
            <person name="Kirkegaard R.H."/>
            <person name="Daims H."/>
        </authorList>
    </citation>
    <scope>NUCLEOTIDE SEQUENCE [LARGE SCALE GENOMIC DNA]</scope>
    <source>
        <strain evidence="4">EB</strain>
    </source>
</reference>
<protein>
    <submittedName>
        <fullName evidence="4">SpoIIE family protein phosphatase</fullName>
    </submittedName>
</protein>
<dbReference type="InterPro" id="IPR001932">
    <property type="entry name" value="PPM-type_phosphatase-like_dom"/>
</dbReference>
<accession>A0A7T0BY49</accession>
<keyword evidence="1" id="KW-0378">Hydrolase</keyword>
<dbReference type="Gene3D" id="3.30.450.20">
    <property type="entry name" value="PAS domain"/>
    <property type="match status" value="1"/>
</dbReference>
<dbReference type="AlphaFoldDB" id="A0A7T0BY49"/>
<gene>
    <name evidence="4" type="ORF">G3M70_14375</name>
</gene>
<dbReference type="Pfam" id="PF13426">
    <property type="entry name" value="PAS_9"/>
    <property type="match status" value="1"/>
</dbReference>
<dbReference type="SUPFAM" id="SSF55785">
    <property type="entry name" value="PYP-like sensor domain (PAS domain)"/>
    <property type="match status" value="1"/>
</dbReference>